<reference evidence="2 3" key="1">
    <citation type="submission" date="2023-03" db="EMBL/GenBank/DDBJ databases">
        <title>High-quality genome of Scylla paramamosain provides insights in environmental adaptation.</title>
        <authorList>
            <person name="Zhang L."/>
        </authorList>
    </citation>
    <scope>NUCLEOTIDE SEQUENCE [LARGE SCALE GENOMIC DNA]</scope>
    <source>
        <strain evidence="2">LZ_2023a</strain>
        <tissue evidence="2">Muscle</tissue>
    </source>
</reference>
<sequence>MANVVALRQVREDELDALKARLARHLPHSIVVYGGLSLAARYGLHSFRPASILVPVGQHPSCFTIIAPIGSGDPQCIEVFWSPEEHTVKDVAQYLSLIPDLDWSQPKALIGLPRILLPEIQSLDSIGGRQVQVHVKRKGHVYNLEAPAILDTELPPEYHISSLNENEASVVWTNWEFNFLDSEDNIRHDIAHFPSSGIRKRSLTDSAGSPQEAAKETLVSWVRTTKNGWMGNTFTLPRHRRKGLASRATLALAHQMLQEGFFAIVVIEDFNAASAKFHESLGFKRLCAIAMAVLVPAETTGQDCLE</sequence>
<dbReference type="GO" id="GO:0016747">
    <property type="term" value="F:acyltransferase activity, transferring groups other than amino-acyl groups"/>
    <property type="evidence" value="ECO:0007669"/>
    <property type="project" value="InterPro"/>
</dbReference>
<feature type="domain" description="N-acetyltransferase" evidence="1">
    <location>
        <begin position="158"/>
        <end position="302"/>
    </location>
</feature>
<organism evidence="2 3">
    <name type="scientific">Scylla paramamosain</name>
    <name type="common">Mud crab</name>
    <dbReference type="NCBI Taxonomy" id="85552"/>
    <lineage>
        <taxon>Eukaryota</taxon>
        <taxon>Metazoa</taxon>
        <taxon>Ecdysozoa</taxon>
        <taxon>Arthropoda</taxon>
        <taxon>Crustacea</taxon>
        <taxon>Multicrustacea</taxon>
        <taxon>Malacostraca</taxon>
        <taxon>Eumalacostraca</taxon>
        <taxon>Eucarida</taxon>
        <taxon>Decapoda</taxon>
        <taxon>Pleocyemata</taxon>
        <taxon>Brachyura</taxon>
        <taxon>Eubrachyura</taxon>
        <taxon>Portunoidea</taxon>
        <taxon>Portunidae</taxon>
        <taxon>Portuninae</taxon>
        <taxon>Scylla</taxon>
    </lineage>
</organism>
<evidence type="ECO:0000313" key="3">
    <source>
        <dbReference type="Proteomes" id="UP001487740"/>
    </source>
</evidence>
<comment type="caution">
    <text evidence="2">The sequence shown here is derived from an EMBL/GenBank/DDBJ whole genome shotgun (WGS) entry which is preliminary data.</text>
</comment>
<dbReference type="PROSITE" id="PS51186">
    <property type="entry name" value="GNAT"/>
    <property type="match status" value="1"/>
</dbReference>
<dbReference type="InterPro" id="IPR013653">
    <property type="entry name" value="GCN5-like_dom"/>
</dbReference>
<dbReference type="Gene3D" id="3.40.630.30">
    <property type="match status" value="1"/>
</dbReference>
<dbReference type="SUPFAM" id="SSF55729">
    <property type="entry name" value="Acyl-CoA N-acyltransferases (Nat)"/>
    <property type="match status" value="1"/>
</dbReference>
<dbReference type="Proteomes" id="UP001487740">
    <property type="component" value="Unassembled WGS sequence"/>
</dbReference>
<accession>A0AAW0SQE3</accession>
<dbReference type="AlphaFoldDB" id="A0AAW0SQE3"/>
<dbReference type="PANTHER" id="PTHR20958:SF6">
    <property type="entry name" value="GLYCINE N-ACYLTRANSFERASE-LIKE PROTEIN"/>
    <property type="match status" value="1"/>
</dbReference>
<dbReference type="EMBL" id="JARAKH010000047">
    <property type="protein sequence ID" value="KAK8377173.1"/>
    <property type="molecule type" value="Genomic_DNA"/>
</dbReference>
<dbReference type="PANTHER" id="PTHR20958">
    <property type="entry name" value="GLYCINE N-ACYLTRANSFERASE-LIKE PROTEIN"/>
    <property type="match status" value="1"/>
</dbReference>
<keyword evidence="3" id="KW-1185">Reference proteome</keyword>
<dbReference type="InterPro" id="IPR000182">
    <property type="entry name" value="GNAT_dom"/>
</dbReference>
<dbReference type="Pfam" id="PF08445">
    <property type="entry name" value="FR47"/>
    <property type="match status" value="1"/>
</dbReference>
<dbReference type="InterPro" id="IPR053225">
    <property type="entry name" value="Acyl-CoA_N-acyltransferase"/>
</dbReference>
<dbReference type="EMBL" id="JARAKH010000047">
    <property type="protein sequence ID" value="KAK8377174.1"/>
    <property type="molecule type" value="Genomic_DNA"/>
</dbReference>
<evidence type="ECO:0000259" key="1">
    <source>
        <dbReference type="PROSITE" id="PS51186"/>
    </source>
</evidence>
<gene>
    <name evidence="2" type="ORF">O3P69_013664</name>
</gene>
<protein>
    <recommendedName>
        <fullName evidence="1">N-acetyltransferase domain-containing protein</fullName>
    </recommendedName>
</protein>
<name>A0AAW0SQE3_SCYPA</name>
<dbReference type="InterPro" id="IPR016181">
    <property type="entry name" value="Acyl_CoA_acyltransferase"/>
</dbReference>
<evidence type="ECO:0000313" key="2">
    <source>
        <dbReference type="EMBL" id="KAK8377174.1"/>
    </source>
</evidence>
<proteinExistence type="predicted"/>